<reference evidence="2 3" key="1">
    <citation type="submission" date="2024-11" db="EMBL/GenBank/DDBJ databases">
        <title>Chromosome-level genome assembly of Eucalyptus globulus Labill. provides insights into its genome evolution.</title>
        <authorList>
            <person name="Li X."/>
        </authorList>
    </citation>
    <scope>NUCLEOTIDE SEQUENCE [LARGE SCALE GENOMIC DNA]</scope>
    <source>
        <strain evidence="2">CL2024</strain>
        <tissue evidence="2">Fresh tender leaves</tissue>
    </source>
</reference>
<dbReference type="PANTHER" id="PTHR34207:SF2">
    <property type="entry name" value="PROTEIN BIC1"/>
    <property type="match status" value="1"/>
</dbReference>
<evidence type="ECO:0000256" key="1">
    <source>
        <dbReference type="SAM" id="MobiDB-lite"/>
    </source>
</evidence>
<feature type="compositionally biased region" description="Basic and acidic residues" evidence="1">
    <location>
        <begin position="134"/>
        <end position="159"/>
    </location>
</feature>
<feature type="compositionally biased region" description="Low complexity" evidence="1">
    <location>
        <begin position="75"/>
        <end position="88"/>
    </location>
</feature>
<accession>A0ABD3KKR2</accession>
<proteinExistence type="predicted"/>
<evidence type="ECO:0000313" key="2">
    <source>
        <dbReference type="EMBL" id="KAL3739827.1"/>
    </source>
</evidence>
<keyword evidence="3" id="KW-1185">Reference proteome</keyword>
<dbReference type="Proteomes" id="UP001634007">
    <property type="component" value="Unassembled WGS sequence"/>
</dbReference>
<sequence>MQSSFSDRIAIEMEQGASPRAGEKTTNKTQTHSHMKEGQEASGMISALRAGEKTANKTQTHSHMKEDQEASGMISALPDSAPSDSDASNGKERKETQRPSSEIDSGGGHNSDKKMGPVSPSLPTPEGHQSKNNSEVDHNTQEEEQQQEKEGEEVKGREMLQRHRVEVAGQVWIPEIWGQEELLKDWVDCSAFEASMAPTKIYSAKAALTEEGKKAKSGGLRIDKSC</sequence>
<comment type="caution">
    <text evidence="2">The sequence shown here is derived from an EMBL/GenBank/DDBJ whole genome shotgun (WGS) entry which is preliminary data.</text>
</comment>
<protein>
    <recommendedName>
        <fullName evidence="4">Protein BIC1</fullName>
    </recommendedName>
</protein>
<organism evidence="2 3">
    <name type="scientific">Eucalyptus globulus</name>
    <name type="common">Tasmanian blue gum</name>
    <dbReference type="NCBI Taxonomy" id="34317"/>
    <lineage>
        <taxon>Eukaryota</taxon>
        <taxon>Viridiplantae</taxon>
        <taxon>Streptophyta</taxon>
        <taxon>Embryophyta</taxon>
        <taxon>Tracheophyta</taxon>
        <taxon>Spermatophyta</taxon>
        <taxon>Magnoliopsida</taxon>
        <taxon>eudicotyledons</taxon>
        <taxon>Gunneridae</taxon>
        <taxon>Pentapetalae</taxon>
        <taxon>rosids</taxon>
        <taxon>malvids</taxon>
        <taxon>Myrtales</taxon>
        <taxon>Myrtaceae</taxon>
        <taxon>Myrtoideae</taxon>
        <taxon>Eucalypteae</taxon>
        <taxon>Eucalyptus</taxon>
    </lineage>
</organism>
<gene>
    <name evidence="2" type="ORF">ACJRO7_021145</name>
</gene>
<feature type="region of interest" description="Disordered" evidence="1">
    <location>
        <begin position="1"/>
        <end position="159"/>
    </location>
</feature>
<evidence type="ECO:0008006" key="4">
    <source>
        <dbReference type="Google" id="ProtNLM"/>
    </source>
</evidence>
<dbReference type="CDD" id="cd22645">
    <property type="entry name" value="BIC1_CID"/>
    <property type="match status" value="1"/>
</dbReference>
<evidence type="ECO:0000313" key="3">
    <source>
        <dbReference type="Proteomes" id="UP001634007"/>
    </source>
</evidence>
<dbReference type="EMBL" id="JBJKBG010000005">
    <property type="protein sequence ID" value="KAL3739827.1"/>
    <property type="molecule type" value="Genomic_DNA"/>
</dbReference>
<dbReference type="PANTHER" id="PTHR34207">
    <property type="entry name" value="PROTEIN BIC1"/>
    <property type="match status" value="1"/>
</dbReference>
<dbReference type="AlphaFoldDB" id="A0ABD3KKR2"/>
<name>A0ABD3KKR2_EUCGL</name>
<dbReference type="InterPro" id="IPR040374">
    <property type="entry name" value="BIC"/>
</dbReference>